<dbReference type="OrthoDB" id="9904651at2759"/>
<evidence type="ECO:0000256" key="9">
    <source>
        <dbReference type="SAM" id="MobiDB-lite"/>
    </source>
</evidence>
<organism evidence="11 12">
    <name type="scientific">Sphaeramia orbicularis</name>
    <name type="common">orbiculate cardinalfish</name>
    <dbReference type="NCBI Taxonomy" id="375764"/>
    <lineage>
        <taxon>Eukaryota</taxon>
        <taxon>Metazoa</taxon>
        <taxon>Chordata</taxon>
        <taxon>Craniata</taxon>
        <taxon>Vertebrata</taxon>
        <taxon>Euteleostomi</taxon>
        <taxon>Actinopterygii</taxon>
        <taxon>Neopterygii</taxon>
        <taxon>Teleostei</taxon>
        <taxon>Neoteleostei</taxon>
        <taxon>Acanthomorphata</taxon>
        <taxon>Gobiaria</taxon>
        <taxon>Kurtiformes</taxon>
        <taxon>Apogonoidei</taxon>
        <taxon>Apogonidae</taxon>
        <taxon>Apogoninae</taxon>
        <taxon>Sphaeramia</taxon>
    </lineage>
</organism>
<sequence length="219" mass="23810">MSASEGSNATGASAVPDYEWRYEYYDDEEPVLYEGLRAHRYSIVIGFWVGLAVFVIFMFFLLTLLTKTGAPHPDSGQQCEKRARLIGYLDTNLSNEAPPPHPHGVDTSRCVFQCYTSNKDPRSSRALWTTDGGGSGPGGSHSSGLEVGGGVLLQEVAVTDNRTEKDAAVLLAHFNIPNFVSSEQSSTVGDDDLLLGETELPIILEGRDQSNRSNDHLSD</sequence>
<keyword evidence="12" id="KW-1185">Reference proteome</keyword>
<dbReference type="GO" id="GO:0072659">
    <property type="term" value="P:protein localization to plasma membrane"/>
    <property type="evidence" value="ECO:0007669"/>
    <property type="project" value="TreeGrafter"/>
</dbReference>
<keyword evidence="8 10" id="KW-0472">Membrane</keyword>
<dbReference type="GO" id="GO:0031782">
    <property type="term" value="F:type 4 melanocortin receptor binding"/>
    <property type="evidence" value="ECO:0007669"/>
    <property type="project" value="TreeGrafter"/>
</dbReference>
<dbReference type="GO" id="GO:0031781">
    <property type="term" value="F:type 3 melanocortin receptor binding"/>
    <property type="evidence" value="ECO:0007669"/>
    <property type="project" value="TreeGrafter"/>
</dbReference>
<reference evidence="11" key="1">
    <citation type="submission" date="2019-06" db="EMBL/GenBank/DDBJ databases">
        <authorList>
            <consortium name="Wellcome Sanger Institute Data Sharing"/>
        </authorList>
    </citation>
    <scope>NUCLEOTIDE SEQUENCE [LARGE SCALE GENOMIC DNA]</scope>
</reference>
<evidence type="ECO:0000256" key="2">
    <source>
        <dbReference type="ARBA" id="ARBA00004389"/>
    </source>
</evidence>
<dbReference type="GO" id="GO:0070996">
    <property type="term" value="F:type 1 melanocortin receptor binding"/>
    <property type="evidence" value="ECO:0007669"/>
    <property type="project" value="TreeGrafter"/>
</dbReference>
<name>A0A673BSY8_9TELE</name>
<gene>
    <name evidence="11" type="primary">mrap2a</name>
</gene>
<keyword evidence="4" id="KW-1003">Cell membrane</keyword>
<evidence type="ECO:0000256" key="1">
    <source>
        <dbReference type="ARBA" id="ARBA00004162"/>
    </source>
</evidence>
<proteinExistence type="inferred from homology"/>
<dbReference type="AlphaFoldDB" id="A0A673BSY8"/>
<comment type="subcellular location">
    <subcellularLocation>
        <location evidence="1">Cell membrane</location>
        <topology evidence="1">Single-pass membrane protein</topology>
    </subcellularLocation>
    <subcellularLocation>
        <location evidence="2">Endoplasmic reticulum membrane</location>
        <topology evidence="2">Single-pass membrane protein</topology>
    </subcellularLocation>
</comment>
<evidence type="ECO:0000313" key="11">
    <source>
        <dbReference type="Ensembl" id="ENSSORP00005044289.1"/>
    </source>
</evidence>
<evidence type="ECO:0000256" key="3">
    <source>
        <dbReference type="ARBA" id="ARBA00010063"/>
    </source>
</evidence>
<evidence type="ECO:0000256" key="10">
    <source>
        <dbReference type="SAM" id="Phobius"/>
    </source>
</evidence>
<evidence type="ECO:0000256" key="6">
    <source>
        <dbReference type="ARBA" id="ARBA00022824"/>
    </source>
</evidence>
<keyword evidence="7 10" id="KW-1133">Transmembrane helix</keyword>
<dbReference type="GO" id="GO:0030545">
    <property type="term" value="F:signaling receptor regulator activity"/>
    <property type="evidence" value="ECO:0007669"/>
    <property type="project" value="TreeGrafter"/>
</dbReference>
<dbReference type="PANTHER" id="PTHR28675:SF1">
    <property type="entry name" value="MELANOCORTIN-2 RECEPTOR ACCESSORY PROTEIN 2"/>
    <property type="match status" value="1"/>
</dbReference>
<feature type="transmembrane region" description="Helical" evidence="10">
    <location>
        <begin position="41"/>
        <end position="65"/>
    </location>
</feature>
<evidence type="ECO:0000256" key="8">
    <source>
        <dbReference type="ARBA" id="ARBA00023136"/>
    </source>
</evidence>
<keyword evidence="6" id="KW-0256">Endoplasmic reticulum</keyword>
<evidence type="ECO:0000256" key="4">
    <source>
        <dbReference type="ARBA" id="ARBA00022475"/>
    </source>
</evidence>
<dbReference type="Pfam" id="PF15183">
    <property type="entry name" value="MRAP"/>
    <property type="match status" value="1"/>
</dbReference>
<evidence type="ECO:0000313" key="12">
    <source>
        <dbReference type="Proteomes" id="UP000472271"/>
    </source>
</evidence>
<dbReference type="Proteomes" id="UP000472271">
    <property type="component" value="Chromosome 16"/>
</dbReference>
<dbReference type="GO" id="GO:0005886">
    <property type="term" value="C:plasma membrane"/>
    <property type="evidence" value="ECO:0007669"/>
    <property type="project" value="UniProtKB-SubCell"/>
</dbReference>
<evidence type="ECO:0000256" key="5">
    <source>
        <dbReference type="ARBA" id="ARBA00022692"/>
    </source>
</evidence>
<keyword evidence="5 10" id="KW-0812">Transmembrane</keyword>
<reference evidence="11" key="2">
    <citation type="submission" date="2025-08" db="UniProtKB">
        <authorList>
            <consortium name="Ensembl"/>
        </authorList>
    </citation>
    <scope>IDENTIFICATION</scope>
</reference>
<dbReference type="GO" id="GO:0031783">
    <property type="term" value="F:type 5 melanocortin receptor binding"/>
    <property type="evidence" value="ECO:0007669"/>
    <property type="project" value="TreeGrafter"/>
</dbReference>
<protein>
    <submittedName>
        <fullName evidence="11">Melanocortin-2 receptor accessory protein 2A-like</fullName>
    </submittedName>
</protein>
<feature type="compositionally biased region" description="Gly residues" evidence="9">
    <location>
        <begin position="131"/>
        <end position="146"/>
    </location>
</feature>
<dbReference type="InParanoid" id="A0A673BSY8"/>
<dbReference type="GO" id="GO:0106070">
    <property type="term" value="P:regulation of adenylate cyclase-activating G protein-coupled receptor signaling pathway"/>
    <property type="evidence" value="ECO:0007669"/>
    <property type="project" value="TreeGrafter"/>
</dbReference>
<dbReference type="Ensembl" id="ENSSORT00005045410.1">
    <property type="protein sequence ID" value="ENSSORP00005044289.1"/>
    <property type="gene ID" value="ENSSORG00005020419.1"/>
</dbReference>
<accession>A0A673BSY8</accession>
<comment type="similarity">
    <text evidence="3">Belongs to the MRAP family.</text>
</comment>
<evidence type="ECO:0000256" key="7">
    <source>
        <dbReference type="ARBA" id="ARBA00022989"/>
    </source>
</evidence>
<dbReference type="GO" id="GO:0031780">
    <property type="term" value="F:corticotropin hormone receptor binding"/>
    <property type="evidence" value="ECO:0007669"/>
    <property type="project" value="TreeGrafter"/>
</dbReference>
<dbReference type="InterPro" id="IPR028111">
    <property type="entry name" value="MRAP"/>
</dbReference>
<dbReference type="GO" id="GO:0005789">
    <property type="term" value="C:endoplasmic reticulum membrane"/>
    <property type="evidence" value="ECO:0007669"/>
    <property type="project" value="UniProtKB-SubCell"/>
</dbReference>
<feature type="region of interest" description="Disordered" evidence="9">
    <location>
        <begin position="119"/>
        <end position="146"/>
    </location>
</feature>
<reference evidence="11" key="3">
    <citation type="submission" date="2025-09" db="UniProtKB">
        <authorList>
            <consortium name="Ensembl"/>
        </authorList>
    </citation>
    <scope>IDENTIFICATION</scope>
</reference>
<dbReference type="PANTHER" id="PTHR28675">
    <property type="entry name" value="MELANOCORTIN-2 RECEPTOR ACCESSORY PROTEIN 2"/>
    <property type="match status" value="1"/>
</dbReference>